<feature type="domain" description="MRH" evidence="10">
    <location>
        <begin position="334"/>
        <end position="476"/>
    </location>
</feature>
<dbReference type="GO" id="GO:0005537">
    <property type="term" value="F:D-mannose binding"/>
    <property type="evidence" value="ECO:0007669"/>
    <property type="project" value="InterPro"/>
</dbReference>
<organism evidence="11 12">
    <name type="scientific">Artemia franciscana</name>
    <name type="common">Brine shrimp</name>
    <name type="synonym">Artemia sanfranciscana</name>
    <dbReference type="NCBI Taxonomy" id="6661"/>
    <lineage>
        <taxon>Eukaryota</taxon>
        <taxon>Metazoa</taxon>
        <taxon>Ecdysozoa</taxon>
        <taxon>Arthropoda</taxon>
        <taxon>Crustacea</taxon>
        <taxon>Branchiopoda</taxon>
        <taxon>Anostraca</taxon>
        <taxon>Artemiidae</taxon>
        <taxon>Artemia</taxon>
    </lineage>
</organism>
<comment type="caution">
    <text evidence="11">The sequence shown here is derived from an EMBL/GenBank/DDBJ whole genome shotgun (WGS) entry which is preliminary data.</text>
</comment>
<gene>
    <name evidence="11" type="ORF">QYM36_013222</name>
</gene>
<dbReference type="InterPro" id="IPR009011">
    <property type="entry name" value="Man6P_isomerase_rcpt-bd_dom_sf"/>
</dbReference>
<keyword evidence="6" id="KW-0472">Membrane</keyword>
<reference evidence="11" key="1">
    <citation type="submission" date="2023-07" db="EMBL/GenBank/DDBJ databases">
        <title>Chromosome-level genome assembly of Artemia franciscana.</title>
        <authorList>
            <person name="Jo E."/>
        </authorList>
    </citation>
    <scope>NUCLEOTIDE SEQUENCE</scope>
    <source>
        <tissue evidence="11">Whole body</tissue>
    </source>
</reference>
<evidence type="ECO:0000256" key="4">
    <source>
        <dbReference type="ARBA" id="ARBA00022729"/>
    </source>
</evidence>
<dbReference type="InterPro" id="IPR044865">
    <property type="entry name" value="MRH_dom"/>
</dbReference>
<dbReference type="PANTHER" id="PTHR15071:SF17">
    <property type="entry name" value="CATION-INDEPENDENT MANNOSE-6-PHOSPHATE RECEPTOR"/>
    <property type="match status" value="1"/>
</dbReference>
<dbReference type="AlphaFoldDB" id="A0AA88HHV4"/>
<evidence type="ECO:0000256" key="8">
    <source>
        <dbReference type="SAM" id="MobiDB-lite"/>
    </source>
</evidence>
<feature type="domain" description="MRH" evidence="10">
    <location>
        <begin position="43"/>
        <end position="180"/>
    </location>
</feature>
<feature type="non-terminal residue" evidence="11">
    <location>
        <position position="835"/>
    </location>
</feature>
<keyword evidence="7" id="KW-1015">Disulfide bond</keyword>
<dbReference type="GO" id="GO:0007041">
    <property type="term" value="P:lysosomal transport"/>
    <property type="evidence" value="ECO:0007669"/>
    <property type="project" value="InterPro"/>
</dbReference>
<dbReference type="GO" id="GO:0005886">
    <property type="term" value="C:plasma membrane"/>
    <property type="evidence" value="ECO:0007669"/>
    <property type="project" value="TreeGrafter"/>
</dbReference>
<evidence type="ECO:0000313" key="12">
    <source>
        <dbReference type="Proteomes" id="UP001187531"/>
    </source>
</evidence>
<dbReference type="EMBL" id="JAVRJZ010000017">
    <property type="protein sequence ID" value="KAK2709490.1"/>
    <property type="molecule type" value="Genomic_DNA"/>
</dbReference>
<evidence type="ECO:0000256" key="1">
    <source>
        <dbReference type="ARBA" id="ARBA00004308"/>
    </source>
</evidence>
<dbReference type="GO" id="GO:0038023">
    <property type="term" value="F:signaling receptor activity"/>
    <property type="evidence" value="ECO:0007669"/>
    <property type="project" value="InterPro"/>
</dbReference>
<dbReference type="Pfam" id="PF00878">
    <property type="entry name" value="CIMR"/>
    <property type="match status" value="4"/>
</dbReference>
<proteinExistence type="predicted"/>
<keyword evidence="3" id="KW-0812">Transmembrane</keyword>
<name>A0AA88HHV4_ARTSF</name>
<feature type="chain" id="PRO_5041654927" description="MRH domain-containing protein" evidence="9">
    <location>
        <begin position="28"/>
        <end position="835"/>
    </location>
</feature>
<keyword evidence="4 9" id="KW-0732">Signal</keyword>
<dbReference type="GO" id="GO:0005770">
    <property type="term" value="C:late endosome"/>
    <property type="evidence" value="ECO:0007669"/>
    <property type="project" value="TreeGrafter"/>
</dbReference>
<keyword evidence="2" id="KW-0813">Transport</keyword>
<feature type="signal peptide" evidence="9">
    <location>
        <begin position="1"/>
        <end position="27"/>
    </location>
</feature>
<feature type="region of interest" description="Disordered" evidence="8">
    <location>
        <begin position="813"/>
        <end position="835"/>
    </location>
</feature>
<dbReference type="InterPro" id="IPR000479">
    <property type="entry name" value="CIMR_rpt"/>
</dbReference>
<dbReference type="SMART" id="SM01404">
    <property type="entry name" value="CIMR"/>
    <property type="match status" value="4"/>
</dbReference>
<comment type="subcellular location">
    <subcellularLocation>
        <location evidence="1">Endomembrane system</location>
    </subcellularLocation>
</comment>
<evidence type="ECO:0000256" key="9">
    <source>
        <dbReference type="SAM" id="SignalP"/>
    </source>
</evidence>
<dbReference type="SUPFAM" id="SSF50911">
    <property type="entry name" value="Mannose 6-phosphate receptor domain"/>
    <property type="match status" value="5"/>
</dbReference>
<evidence type="ECO:0000259" key="10">
    <source>
        <dbReference type="PROSITE" id="PS51914"/>
    </source>
</evidence>
<feature type="domain" description="MRH" evidence="10">
    <location>
        <begin position="199"/>
        <end position="330"/>
    </location>
</feature>
<keyword evidence="5" id="KW-1133">Transmembrane helix</keyword>
<protein>
    <recommendedName>
        <fullName evidence="10">MRH domain-containing protein</fullName>
    </recommendedName>
</protein>
<dbReference type="GO" id="GO:0005802">
    <property type="term" value="C:trans-Golgi network"/>
    <property type="evidence" value="ECO:0007669"/>
    <property type="project" value="TreeGrafter"/>
</dbReference>
<accession>A0AA88HHV4</accession>
<evidence type="ECO:0000313" key="11">
    <source>
        <dbReference type="EMBL" id="KAK2709490.1"/>
    </source>
</evidence>
<dbReference type="Proteomes" id="UP001187531">
    <property type="component" value="Unassembled WGS sequence"/>
</dbReference>
<evidence type="ECO:0000256" key="3">
    <source>
        <dbReference type="ARBA" id="ARBA00022692"/>
    </source>
</evidence>
<evidence type="ECO:0000256" key="5">
    <source>
        <dbReference type="ARBA" id="ARBA00022989"/>
    </source>
</evidence>
<feature type="domain" description="MRH" evidence="10">
    <location>
        <begin position="487"/>
        <end position="625"/>
    </location>
</feature>
<evidence type="ECO:0000256" key="7">
    <source>
        <dbReference type="ARBA" id="ARBA00023157"/>
    </source>
</evidence>
<dbReference type="Gene3D" id="2.70.130.10">
    <property type="entry name" value="Mannose-6-phosphate receptor binding domain"/>
    <property type="match status" value="4"/>
</dbReference>
<keyword evidence="12" id="KW-1185">Reference proteome</keyword>
<sequence>NAGEKSKMATRVIFSLLLLCLTNLALSNLCTPWLAAVRKENAQDLEKEMQGVVSWNYNKDTKIYFSLCDKKNVKTESPLVCNSDSGICCTKKINGKEALLWEIAQNYDPEFEFDKDRAILRAESQQNCTEQGASPNEKYAVEIIFICPDDDSTDRILFSLSSSTACRPRISWQTSLACNLNTPTANETSNDNTGDIVGSKCSVVNPKLGYTYHIEKLAQTITKRTDRGDFNVTVCKEAEFPCGKGVGGCLTNGSSSFSYGRYNDNLIYRNGTLLLSYTGGDVCDRDGKSNRSTLIQFICDTSTESDLTLIETHTDCTAHFHWKTNAACTPGRSIGCKTTDGKGNTYDLSRLKSVSSNHEVEHENTTYLINVCHTIIFGYEAECPTYSAACMRSFTNGELSYKSLGTLESTPFVDSDGILKIKYTNGGICPEESNKSLSTAIEFKCAKDTLITAPQFVSYRDCTYFFFWEDEAACPFKEEKTNLNKEVLCHIDSVGGHIDLTGLARKFVGYTVTNDEMPEAKFQLNVCKPLLTESNECDGAAACLTLNGKIMSIGRAVSSPVAVVGGAELLYTHGDQCEDDKNYNYSTRIKFRCDETKTTGRPTLERYSHDCQYIFDWPTKHACPHAKKLRDVPTNCVLEDELYDRQLDLSGLKSLPEFKNRKICTVESRNSVYEILPETVVITQTTEEICSTGGQRAIEFLVQCDKDAQIPIEQKVKDYPCLLIMEVHTSIVCANEESDKGHVFKEVETDESGSGNAAGWAVLFLAVGGLSFVTYKRRRTIASLWSRFSSGQGRPSRDGSVRYSEVPTNDETRLIFGPVDPRNLHDDSDDELLGV</sequence>
<evidence type="ECO:0000256" key="2">
    <source>
        <dbReference type="ARBA" id="ARBA00022448"/>
    </source>
</evidence>
<dbReference type="GO" id="GO:0005520">
    <property type="term" value="F:insulin-like growth factor binding"/>
    <property type="evidence" value="ECO:0007669"/>
    <property type="project" value="TreeGrafter"/>
</dbReference>
<dbReference type="PROSITE" id="PS51914">
    <property type="entry name" value="MRH"/>
    <property type="match status" value="4"/>
</dbReference>
<evidence type="ECO:0000256" key="6">
    <source>
        <dbReference type="ARBA" id="ARBA00023136"/>
    </source>
</evidence>
<dbReference type="PANTHER" id="PTHR15071">
    <property type="entry name" value="MANNOSE-6-PHOSPHATE RECEPTOR FAMILY MEMBER"/>
    <property type="match status" value="1"/>
</dbReference>